<proteinExistence type="predicted"/>
<organism evidence="1 2">
    <name type="scientific">Simiduia aestuariiviva</name>
    <dbReference type="NCBI Taxonomy" id="1510459"/>
    <lineage>
        <taxon>Bacteria</taxon>
        <taxon>Pseudomonadati</taxon>
        <taxon>Pseudomonadota</taxon>
        <taxon>Gammaproteobacteria</taxon>
        <taxon>Cellvibrionales</taxon>
        <taxon>Cellvibrionaceae</taxon>
        <taxon>Simiduia</taxon>
    </lineage>
</organism>
<dbReference type="EMBL" id="JACHXZ010000002">
    <property type="protein sequence ID" value="MBB3168740.1"/>
    <property type="molecule type" value="Genomic_DNA"/>
</dbReference>
<evidence type="ECO:0000313" key="1">
    <source>
        <dbReference type="EMBL" id="MBB3168740.1"/>
    </source>
</evidence>
<reference evidence="1 2" key="1">
    <citation type="submission" date="2020-08" db="EMBL/GenBank/DDBJ databases">
        <title>Genomic Encyclopedia of Type Strains, Phase III (KMG-III): the genomes of soil and plant-associated and newly described type strains.</title>
        <authorList>
            <person name="Whitman W."/>
        </authorList>
    </citation>
    <scope>NUCLEOTIDE SEQUENCE [LARGE SCALE GENOMIC DNA]</scope>
    <source>
        <strain evidence="1 2">CECT 8571</strain>
    </source>
</reference>
<comment type="caution">
    <text evidence="1">The sequence shown here is derived from an EMBL/GenBank/DDBJ whole genome shotgun (WGS) entry which is preliminary data.</text>
</comment>
<dbReference type="RefSeq" id="WP_183910195.1">
    <property type="nucleotide sequence ID" value="NZ_JACHXZ010000002.1"/>
</dbReference>
<dbReference type="AlphaFoldDB" id="A0A839UQG4"/>
<name>A0A839UQG4_9GAMM</name>
<gene>
    <name evidence="1" type="ORF">FHS30_001924</name>
</gene>
<evidence type="ECO:0000313" key="2">
    <source>
        <dbReference type="Proteomes" id="UP000559987"/>
    </source>
</evidence>
<protein>
    <submittedName>
        <fullName evidence="1">Uncharacterized protein</fullName>
    </submittedName>
</protein>
<dbReference type="Proteomes" id="UP000559987">
    <property type="component" value="Unassembled WGS sequence"/>
</dbReference>
<accession>A0A839UQG4</accession>
<sequence length="156" mass="17871">MSDIHIDDFYKDSGLILSQLFAFFPRPCAVYVEDIAGPDTPDDFGLHSQRHMAAFSAMLWLATAGYLHYQDTVRQEAIDQAVLTHKGFTLLSALCEDDASTQRVQRWRDENPDELPVSVAQERFSNINVMRQLIKHGTSGELRHFMLYLLNTSRQH</sequence>
<keyword evidence="2" id="KW-1185">Reference proteome</keyword>